<gene>
    <name evidence="2" type="ORF">METZ01_LOCUS238693</name>
</gene>
<accession>A0A382HF92</accession>
<organism evidence="2">
    <name type="scientific">marine metagenome</name>
    <dbReference type="NCBI Taxonomy" id="408172"/>
    <lineage>
        <taxon>unclassified sequences</taxon>
        <taxon>metagenomes</taxon>
        <taxon>ecological metagenomes</taxon>
    </lineage>
</organism>
<dbReference type="InterPro" id="IPR046342">
    <property type="entry name" value="CBS_dom_sf"/>
</dbReference>
<dbReference type="AlphaFoldDB" id="A0A382HF92"/>
<dbReference type="EMBL" id="UINC01060872">
    <property type="protein sequence ID" value="SVB85839.1"/>
    <property type="molecule type" value="Genomic_DNA"/>
</dbReference>
<sequence length="43" mass="4721">LTLDANTSVKEARQKMVGKNIRQYAATQNGKIAGLISFKDLDL</sequence>
<dbReference type="InterPro" id="IPR000644">
    <property type="entry name" value="CBS_dom"/>
</dbReference>
<feature type="non-terminal residue" evidence="2">
    <location>
        <position position="1"/>
    </location>
</feature>
<dbReference type="SUPFAM" id="SSF54631">
    <property type="entry name" value="CBS-domain pair"/>
    <property type="match status" value="1"/>
</dbReference>
<evidence type="ECO:0000313" key="2">
    <source>
        <dbReference type="EMBL" id="SVB85839.1"/>
    </source>
</evidence>
<proteinExistence type="predicted"/>
<protein>
    <recommendedName>
        <fullName evidence="1">CBS domain-containing protein</fullName>
    </recommendedName>
</protein>
<name>A0A382HF92_9ZZZZ</name>
<dbReference type="Gene3D" id="3.10.580.10">
    <property type="entry name" value="CBS-domain"/>
    <property type="match status" value="1"/>
</dbReference>
<dbReference type="Pfam" id="PF00571">
    <property type="entry name" value="CBS"/>
    <property type="match status" value="1"/>
</dbReference>
<evidence type="ECO:0000259" key="1">
    <source>
        <dbReference type="Pfam" id="PF00571"/>
    </source>
</evidence>
<feature type="domain" description="CBS" evidence="1">
    <location>
        <begin position="2"/>
        <end position="41"/>
    </location>
</feature>
<reference evidence="2" key="1">
    <citation type="submission" date="2018-05" db="EMBL/GenBank/DDBJ databases">
        <authorList>
            <person name="Lanie J.A."/>
            <person name="Ng W.-L."/>
            <person name="Kazmierczak K.M."/>
            <person name="Andrzejewski T.M."/>
            <person name="Davidsen T.M."/>
            <person name="Wayne K.J."/>
            <person name="Tettelin H."/>
            <person name="Glass J.I."/>
            <person name="Rusch D."/>
            <person name="Podicherti R."/>
            <person name="Tsui H.-C.T."/>
            <person name="Winkler M.E."/>
        </authorList>
    </citation>
    <scope>NUCLEOTIDE SEQUENCE</scope>
</reference>